<gene>
    <name evidence="1" type="ORF">S12H4_16426</name>
</gene>
<comment type="caution">
    <text evidence="1">The sequence shown here is derived from an EMBL/GenBank/DDBJ whole genome shotgun (WGS) entry which is preliminary data.</text>
</comment>
<accession>X1SSI1</accession>
<dbReference type="Pfam" id="PF06835">
    <property type="entry name" value="LptC"/>
    <property type="match status" value="1"/>
</dbReference>
<name>X1SSI1_9ZZZZ</name>
<dbReference type="Gene3D" id="2.60.450.10">
    <property type="entry name" value="Lipopolysaccharide (LPS) transport protein A like domain"/>
    <property type="match status" value="1"/>
</dbReference>
<dbReference type="EMBL" id="BARW01007942">
    <property type="protein sequence ID" value="GAI78320.1"/>
    <property type="molecule type" value="Genomic_DNA"/>
</dbReference>
<feature type="non-terminal residue" evidence="1">
    <location>
        <position position="1"/>
    </location>
</feature>
<dbReference type="AlphaFoldDB" id="X1SSI1"/>
<sequence>DSGVQFSDRMVLKEVKFYLLDGGEFVSEGETREVIIGRNSNLILKEDVVLVSYLDGTQLFTSEMEWITSERKLETGEKVVIKRNNIIVEGLGLTANPDLSQIEIKSRAVTKFIDNS</sequence>
<organism evidence="1">
    <name type="scientific">marine sediment metagenome</name>
    <dbReference type="NCBI Taxonomy" id="412755"/>
    <lineage>
        <taxon>unclassified sequences</taxon>
        <taxon>metagenomes</taxon>
        <taxon>ecological metagenomes</taxon>
    </lineage>
</organism>
<protein>
    <recommendedName>
        <fullName evidence="2">LPS export ABC transporter periplasmic protein LptC</fullName>
    </recommendedName>
</protein>
<evidence type="ECO:0000313" key="1">
    <source>
        <dbReference type="EMBL" id="GAI78320.1"/>
    </source>
</evidence>
<reference evidence="1" key="1">
    <citation type="journal article" date="2014" name="Front. Microbiol.">
        <title>High frequency of phylogenetically diverse reductive dehalogenase-homologous genes in deep subseafloor sedimentary metagenomes.</title>
        <authorList>
            <person name="Kawai M."/>
            <person name="Futagami T."/>
            <person name="Toyoda A."/>
            <person name="Takaki Y."/>
            <person name="Nishi S."/>
            <person name="Hori S."/>
            <person name="Arai W."/>
            <person name="Tsubouchi T."/>
            <person name="Morono Y."/>
            <person name="Uchiyama I."/>
            <person name="Ito T."/>
            <person name="Fujiyama A."/>
            <person name="Inagaki F."/>
            <person name="Takami H."/>
        </authorList>
    </citation>
    <scope>NUCLEOTIDE SEQUENCE</scope>
    <source>
        <strain evidence="1">Expedition CK06-06</strain>
    </source>
</reference>
<evidence type="ECO:0008006" key="2">
    <source>
        <dbReference type="Google" id="ProtNLM"/>
    </source>
</evidence>
<proteinExistence type="predicted"/>
<dbReference type="InterPro" id="IPR010664">
    <property type="entry name" value="LipoPS_assembly_LptC-rel"/>
</dbReference>